<evidence type="ECO:0000313" key="1">
    <source>
        <dbReference type="EnsemblPlants" id="AVESA.00010b.r2.5CG0876310.1.CDS"/>
    </source>
</evidence>
<proteinExistence type="predicted"/>
<dbReference type="Proteomes" id="UP001732700">
    <property type="component" value="Chromosome 5C"/>
</dbReference>
<keyword evidence="2" id="KW-1185">Reference proteome</keyword>
<accession>A0ACD5XZ43</accession>
<sequence>MARPVDCDLDPELQNVSLDTLFLIVLQATVVIALAKFIHLSLRRHNQPSAISQILAGIMVGSLGLHDVIVHMDVVNVEDTYGWCVSEARIFYMFYVGLDTDLAAIWNDNRRCTVATYASVATCLLLAAFVSGGMYGSMMHTPVRSPELLAAVLMLTIANTSSVDVSRMVHEVGLGATGTGRLLIATAIATNVICIVGEGVFSCMKLASSRTPGYSASQRLGLGVLALFKVGIALALLRPMVSYLNRRNAGRHRIGNWEVAVILAAVSCIGNFPRRAGFDGMPASLLLGLAFPREGPVARTVTYALAYPLHALAVPFYFGTMGMRINFSAMSGAVVVPAVLLTILGLIGKCMGTMGAARFLRMPLGDAARFGVLLNIKGHVNMIDMGFASSEGVWAEQALMAMVMGSMISTVIAGPVFAVVYRKEREAYLRSGDRSLERLASPEQYSELSMLVCVHGNRGAPGMLSVVELLASKPDVQPAVHVLHLYDAARKHARTGKCGRKRYHEQVQLDSDKHHDRINDAATQVNWSVDLFASVTGLGIRQIDAGDRGPVTNLKTIRRCTEENRADLLVVPYHKEQHYDGKMVCRWEDRRRLCLGALERAPCAAAVLADRPFRSRGTSFQLPTMISTSEETLGNQCDDRASAPTHVAAVFLGGPDDREAMAFACRLIKNDTVSLTGIRFVLRGKHDNADDGRVHTSRAGDHADGEVSVVVDSTVEAGGDPDESCMAAFHREYVVKELASYVEKTVSAPADVLEALRRMAGAYALVVVGRGGRQPAGLVAGLESWVECAELGPVGDILASDESLEMGSVIVVQQKKAVPPPFDLDPPALAI</sequence>
<evidence type="ECO:0000313" key="2">
    <source>
        <dbReference type="Proteomes" id="UP001732700"/>
    </source>
</evidence>
<name>A0ACD5XZ43_AVESA</name>
<dbReference type="EnsemblPlants" id="AVESA.00010b.r2.5CG0876310.1">
    <property type="protein sequence ID" value="AVESA.00010b.r2.5CG0876310.1.CDS"/>
    <property type="gene ID" value="AVESA.00010b.r2.5CG0876310"/>
</dbReference>
<organism evidence="1 2">
    <name type="scientific">Avena sativa</name>
    <name type="common">Oat</name>
    <dbReference type="NCBI Taxonomy" id="4498"/>
    <lineage>
        <taxon>Eukaryota</taxon>
        <taxon>Viridiplantae</taxon>
        <taxon>Streptophyta</taxon>
        <taxon>Embryophyta</taxon>
        <taxon>Tracheophyta</taxon>
        <taxon>Spermatophyta</taxon>
        <taxon>Magnoliopsida</taxon>
        <taxon>Liliopsida</taxon>
        <taxon>Poales</taxon>
        <taxon>Poaceae</taxon>
        <taxon>BOP clade</taxon>
        <taxon>Pooideae</taxon>
        <taxon>Poodae</taxon>
        <taxon>Poeae</taxon>
        <taxon>Poeae Chloroplast Group 1 (Aveneae type)</taxon>
        <taxon>Aveninae</taxon>
        <taxon>Avena</taxon>
    </lineage>
</organism>
<reference evidence="1" key="1">
    <citation type="submission" date="2021-05" db="EMBL/GenBank/DDBJ databases">
        <authorList>
            <person name="Scholz U."/>
            <person name="Mascher M."/>
            <person name="Fiebig A."/>
        </authorList>
    </citation>
    <scope>NUCLEOTIDE SEQUENCE [LARGE SCALE GENOMIC DNA]</scope>
</reference>
<protein>
    <submittedName>
        <fullName evidence="1">Uncharacterized protein</fullName>
    </submittedName>
</protein>
<reference evidence="1" key="2">
    <citation type="submission" date="2025-09" db="UniProtKB">
        <authorList>
            <consortium name="EnsemblPlants"/>
        </authorList>
    </citation>
    <scope>IDENTIFICATION</scope>
</reference>